<name>A0A075LQY3_9BACI</name>
<dbReference type="AlphaFoldDB" id="A0A075LQY3"/>
<evidence type="ECO:0000313" key="1">
    <source>
        <dbReference type="EMBL" id="AIF68407.1"/>
    </source>
</evidence>
<geneLocation type="plasmid" evidence="1 2">
    <name>pT1</name>
</geneLocation>
<dbReference type="HOGENOM" id="CLU_701940_0_0_9"/>
<sequence>MTNLVMQKHPQKFTIAGIKFFKNHLDKLRYDSMVTDYPITTSEISVFMILHLYTDEMGQIRSLTKDTSISERKLLCISNLATDHNLNYETVKKAFDSLIARNYVAEVYSDKGMHYEIVDYGKYNQQIVNSVNKETASYFRIPLALFQERIFGSLIKHRYHKGPILLLELSQYFTVQLGTNRRNVEDFELVKGERTMSYLKKALNTTAKRVRDFLDTIHNVFSFKPVAETIKNPSLHRTQRKRSFVQICIEKFSFSLNGACFKRNEEQNEQRSFARVRKEMAARIKHARIPVKWREMKDIEKSLSRMVRVSTHLQVVNKAKSMLDYTVSKVADTLEHLHTNGDIKSIKRIGAFVNKCFSNAFSDYKESFSEEEKMKIEIEYHKVYGEYPTFLKV</sequence>
<dbReference type="EMBL" id="CP008877">
    <property type="protein sequence ID" value="AIF68407.1"/>
    <property type="molecule type" value="Genomic_DNA"/>
</dbReference>
<dbReference type="KEGG" id="tap:GZ22_18430"/>
<reference evidence="1 2" key="1">
    <citation type="submission" date="2014-07" db="EMBL/GenBank/DDBJ databases">
        <title>Complete genome sequence of a moderately halophilic bacterium Terribacillus aidingensis MP602, isolated from Cryptomeria fortunei in Tianmu mountain in China.</title>
        <authorList>
            <person name="Wang Y."/>
            <person name="Lu P."/>
            <person name="Zhang L."/>
        </authorList>
    </citation>
    <scope>NUCLEOTIDE SEQUENCE [LARGE SCALE GENOMIC DNA]</scope>
    <source>
        <strain evidence="1 2">MP602</strain>
        <plasmid evidence="1 2">pT1</plasmid>
    </source>
</reference>
<accession>A0A075LQY3</accession>
<keyword evidence="1" id="KW-0614">Plasmid</keyword>
<dbReference type="OrthoDB" id="2939773at2"/>
<protein>
    <submittedName>
        <fullName evidence="1">Uncharacterized protein</fullName>
    </submittedName>
</protein>
<evidence type="ECO:0000313" key="2">
    <source>
        <dbReference type="Proteomes" id="UP000027980"/>
    </source>
</evidence>
<gene>
    <name evidence="1" type="ORF">GZ22_18430</name>
</gene>
<organism evidence="1 2">
    <name type="scientific">Terribacillus saccharophilus</name>
    <dbReference type="NCBI Taxonomy" id="361277"/>
    <lineage>
        <taxon>Bacteria</taxon>
        <taxon>Bacillati</taxon>
        <taxon>Bacillota</taxon>
        <taxon>Bacilli</taxon>
        <taxon>Bacillales</taxon>
        <taxon>Bacillaceae</taxon>
        <taxon>Terribacillus</taxon>
    </lineage>
</organism>
<proteinExistence type="predicted"/>
<dbReference type="Proteomes" id="UP000027980">
    <property type="component" value="Plasmid pT1"/>
</dbReference>
<dbReference type="GeneID" id="34223448"/>
<dbReference type="RefSeq" id="WP_041592324.1">
    <property type="nucleotide sequence ID" value="NZ_CP008877.1"/>
</dbReference>